<dbReference type="RefSeq" id="WP_039341542.1">
    <property type="nucleotide sequence ID" value="NZ_CABVQA010000061.1"/>
</dbReference>
<feature type="transmembrane region" description="Helical" evidence="1">
    <location>
        <begin position="83"/>
        <end position="109"/>
    </location>
</feature>
<evidence type="ECO:0000313" key="2">
    <source>
        <dbReference type="EMBL" id="MBK1935598.1"/>
    </source>
</evidence>
<geneLocation type="plasmid" evidence="4 7">
    <name>unnamed4</name>
</geneLocation>
<evidence type="ECO:0000313" key="3">
    <source>
        <dbReference type="EMBL" id="MBO1835240.1"/>
    </source>
</evidence>
<proteinExistence type="predicted"/>
<reference evidence="3 6" key="2">
    <citation type="submission" date="2021-03" db="EMBL/GenBank/DDBJ databases">
        <title>Clinical course, treatment and visual outcome of an outbreak of Burkholderia contaminans endophthalmitis following cataract surgery.</title>
        <authorList>
            <person name="Lind C."/>
            <person name="Olsen K."/>
            <person name="Angelsen N.K."/>
            <person name="Krefting E.A."/>
            <person name="Fossen K."/>
            <person name="Gravningen K."/>
            <person name="Depoorter E."/>
            <person name="Vandamme P."/>
            <person name="Bertelsen G."/>
        </authorList>
    </citation>
    <scope>NUCLEOTIDE SEQUENCE [LARGE SCALE GENOMIC DNA]</scope>
    <source>
        <strain evidence="3 6">51242556</strain>
    </source>
</reference>
<keyword evidence="1" id="KW-1133">Transmembrane helix</keyword>
<evidence type="ECO:0000313" key="6">
    <source>
        <dbReference type="Proteomes" id="UP000664048"/>
    </source>
</evidence>
<dbReference type="EMBL" id="JAENIB010000033">
    <property type="protein sequence ID" value="MBK1935598.1"/>
    <property type="molecule type" value="Genomic_DNA"/>
</dbReference>
<keyword evidence="6" id="KW-1185">Reference proteome</keyword>
<dbReference type="Proteomes" id="UP000664048">
    <property type="component" value="Unassembled WGS sequence"/>
</dbReference>
<evidence type="ECO:0000313" key="7">
    <source>
        <dbReference type="Proteomes" id="UP001220209"/>
    </source>
</evidence>
<accession>A0A1E3FND2</accession>
<organism evidence="2 5">
    <name type="scientific">Burkholderia contaminans</name>
    <dbReference type="NCBI Taxonomy" id="488447"/>
    <lineage>
        <taxon>Bacteria</taxon>
        <taxon>Pseudomonadati</taxon>
        <taxon>Pseudomonadota</taxon>
        <taxon>Betaproteobacteria</taxon>
        <taxon>Burkholderiales</taxon>
        <taxon>Burkholderiaceae</taxon>
        <taxon>Burkholderia</taxon>
        <taxon>Burkholderia cepacia complex</taxon>
    </lineage>
</organism>
<dbReference type="EMBL" id="JAGEMX010000027">
    <property type="protein sequence ID" value="MBO1835240.1"/>
    <property type="molecule type" value="Genomic_DNA"/>
</dbReference>
<gene>
    <name evidence="3" type="ORF">J4M89_38245</name>
    <name evidence="2" type="ORF">JIN94_37525</name>
    <name evidence="4" type="ORF">LXE91_43380</name>
</gene>
<dbReference type="Proteomes" id="UP000611459">
    <property type="component" value="Unassembled WGS sequence"/>
</dbReference>
<sequence>MSDTETAPGPQTRRDAALRIVLGEMHDLFGKAEALTNRVQEIDASTKDTARSVQEATMAAKKLLAAMPDKPVPMIEPKRTNPLTVAIAAALVAGLVAGVVVVGGMQIFGKGQEEAKLGRAVTAAFPLLDAVTQAKLQAAINKASQ</sequence>
<keyword evidence="4" id="KW-0614">Plasmid</keyword>
<dbReference type="Proteomes" id="UP001220209">
    <property type="component" value="Plasmid unnamed4"/>
</dbReference>
<evidence type="ECO:0000256" key="1">
    <source>
        <dbReference type="SAM" id="Phobius"/>
    </source>
</evidence>
<reference evidence="4 7" key="3">
    <citation type="submission" date="2021-12" db="EMBL/GenBank/DDBJ databases">
        <title>Genomic and phenotypic characterization of three Burkholderia contaminans isolates recovered from different sources.</title>
        <authorList>
            <person name="Lopez De Volder A."/>
            <person name="Fan Y."/>
            <person name="Nunvar J."/>
            <person name="Herrera T."/>
            <person name="Timp W."/>
            <person name="Degrossi J."/>
        </authorList>
    </citation>
    <scope>NUCLEOTIDE SEQUENCE [LARGE SCALE GENOMIC DNA]</scope>
    <source>
        <strain evidence="4 7">LMG 23361</strain>
        <plasmid evidence="4 7">unnamed4</plasmid>
    </source>
</reference>
<evidence type="ECO:0000313" key="5">
    <source>
        <dbReference type="Proteomes" id="UP000611459"/>
    </source>
</evidence>
<keyword evidence="1" id="KW-0812">Transmembrane</keyword>
<evidence type="ECO:0000313" key="4">
    <source>
        <dbReference type="EMBL" id="WFN24111.1"/>
    </source>
</evidence>
<protein>
    <submittedName>
        <fullName evidence="2">Uncharacterized protein</fullName>
    </submittedName>
</protein>
<dbReference type="EMBL" id="CP090646">
    <property type="protein sequence ID" value="WFN24111.1"/>
    <property type="molecule type" value="Genomic_DNA"/>
</dbReference>
<dbReference type="AlphaFoldDB" id="A0A1E3FND2"/>
<name>A0A1E3FND2_9BURK</name>
<dbReference type="OrthoDB" id="10008152at2"/>
<reference evidence="2" key="1">
    <citation type="submission" date="2021-01" db="EMBL/GenBank/DDBJ databases">
        <title>Outbreak of Burkholderia contaminns endophthalmitis traced to a clinical ventilation system.</title>
        <authorList>
            <person name="Lipuma J."/>
            <person name="Spilker T."/>
            <person name="Kratholm J."/>
        </authorList>
    </citation>
    <scope>NUCLEOTIDE SEQUENCE</scope>
    <source>
        <strain evidence="2">HI4954</strain>
    </source>
</reference>
<keyword evidence="1" id="KW-0472">Membrane</keyword>